<feature type="domain" description="BED-type" evidence="11">
    <location>
        <begin position="285"/>
        <end position="342"/>
    </location>
</feature>
<dbReference type="GO" id="GO:0005634">
    <property type="term" value="C:nucleus"/>
    <property type="evidence" value="ECO:0007669"/>
    <property type="project" value="UniProtKB-SubCell"/>
</dbReference>
<keyword evidence="4" id="KW-0862">Zinc</keyword>
<dbReference type="Proteomes" id="UP000233080">
    <property type="component" value="Unassembled WGS sequence"/>
</dbReference>
<dbReference type="PROSITE" id="PS50808">
    <property type="entry name" value="ZF_BED"/>
    <property type="match status" value="4"/>
</dbReference>
<proteinExistence type="predicted"/>
<comment type="subcellular location">
    <subcellularLocation>
        <location evidence="1">Nucleus</location>
    </subcellularLocation>
</comment>
<dbReference type="SMART" id="SM00614">
    <property type="entry name" value="ZnF_BED"/>
    <property type="match status" value="4"/>
</dbReference>
<evidence type="ECO:0000256" key="9">
    <source>
        <dbReference type="PROSITE-ProRule" id="PRU00027"/>
    </source>
</evidence>
<keyword evidence="3 9" id="KW-0863">Zinc-finger</keyword>
<evidence type="ECO:0000256" key="1">
    <source>
        <dbReference type="ARBA" id="ARBA00004123"/>
    </source>
</evidence>
<dbReference type="InterPro" id="IPR003656">
    <property type="entry name" value="Znf_BED"/>
</dbReference>
<evidence type="ECO:0000256" key="10">
    <source>
        <dbReference type="SAM" id="MobiDB-lite"/>
    </source>
</evidence>
<dbReference type="PANTHER" id="PTHR46481">
    <property type="entry name" value="ZINC FINGER BED DOMAIN-CONTAINING PROTEIN 4"/>
    <property type="match status" value="1"/>
</dbReference>
<keyword evidence="7" id="KW-0804">Transcription</keyword>
<keyword evidence="13" id="KW-1185">Reference proteome</keyword>
<feature type="domain" description="BED-type" evidence="11">
    <location>
        <begin position="115"/>
        <end position="172"/>
    </location>
</feature>
<dbReference type="RefSeq" id="XP_011797644.1">
    <property type="nucleotide sequence ID" value="XM_011942254.1"/>
</dbReference>
<evidence type="ECO:0000256" key="4">
    <source>
        <dbReference type="ARBA" id="ARBA00022833"/>
    </source>
</evidence>
<evidence type="ECO:0000256" key="2">
    <source>
        <dbReference type="ARBA" id="ARBA00022723"/>
    </source>
</evidence>
<feature type="region of interest" description="Disordered" evidence="10">
    <location>
        <begin position="362"/>
        <end position="437"/>
    </location>
</feature>
<dbReference type="Pfam" id="PF02892">
    <property type="entry name" value="zf-BED"/>
    <property type="match status" value="4"/>
</dbReference>
<keyword evidence="6" id="KW-0238">DNA-binding</keyword>
<feature type="compositionally biased region" description="Basic and acidic residues" evidence="10">
    <location>
        <begin position="36"/>
        <end position="51"/>
    </location>
</feature>
<evidence type="ECO:0000256" key="3">
    <source>
        <dbReference type="ARBA" id="ARBA00022771"/>
    </source>
</evidence>
<feature type="region of interest" description="Disordered" evidence="10">
    <location>
        <begin position="24"/>
        <end position="62"/>
    </location>
</feature>
<feature type="domain" description="BED-type" evidence="11">
    <location>
        <begin position="558"/>
        <end position="615"/>
    </location>
</feature>
<dbReference type="Pfam" id="PF05699">
    <property type="entry name" value="Dimer_Tnp_hAT"/>
    <property type="match status" value="1"/>
</dbReference>
<evidence type="ECO:0000256" key="8">
    <source>
        <dbReference type="ARBA" id="ARBA00023242"/>
    </source>
</evidence>
<dbReference type="GO" id="GO:0046983">
    <property type="term" value="F:protein dimerization activity"/>
    <property type="evidence" value="ECO:0007669"/>
    <property type="project" value="InterPro"/>
</dbReference>
<dbReference type="SUPFAM" id="SSF53098">
    <property type="entry name" value="Ribonuclease H-like"/>
    <property type="match status" value="1"/>
</dbReference>
<evidence type="ECO:0000256" key="7">
    <source>
        <dbReference type="ARBA" id="ARBA00023163"/>
    </source>
</evidence>
<evidence type="ECO:0000256" key="6">
    <source>
        <dbReference type="ARBA" id="ARBA00023125"/>
    </source>
</evidence>
<feature type="compositionally biased region" description="Low complexity" evidence="10">
    <location>
        <begin position="362"/>
        <end position="378"/>
    </location>
</feature>
<dbReference type="Ensembl" id="ENSCANT00000010208.1">
    <property type="protein sequence ID" value="ENSCANP00000002477.1"/>
    <property type="gene ID" value="ENSCANG00000009190.1"/>
</dbReference>
<dbReference type="PANTHER" id="PTHR46481:SF4">
    <property type="entry name" value="ZINC FINGER BED DOMAIN-CONTAINING PROTEIN 4"/>
    <property type="match status" value="1"/>
</dbReference>
<sequence length="1172" mass="130422">MENNLKTCPKEDGDFVSDKIKFKIEEEDDDGTPPDSLERMDFKSEQEDMKQTDSGGERAGLGGTGCSCKPPGKYLSAESEDDYGALFSQYSSTLYDVAMEAVTQSLLSSRNMSSRKKSPAWKHFFISPRDSTKAICMYCVKEFSRGKNEKDLSTSCLMRHVRRAHPTVLIQENGSVSAVSSFPSPSLLLPPQPADTGDLSTILSPIKLVQKVTSKIPSPDRITEESVSVVSSEEISSDMSVSEKCGREEALVGSSPHLPALHYDETAENLAEKSLPLPKSTSGSRRRSAVWKHFYLSPLDNSKAVCIHCMNEFSRGKNGKDLGTSCLIRHMWRAHRAIVLQENGGTGIPPLYSTPPTLLPSLLPPEGELSSVSSSPVKLVRESPSASSSPDRLTEDLQSHLNPGDGLMEDAAAFSSSDDVGEVSASSPEKQQADGLSPRLFESGAVFQQNKKVMKRLKSEVWHHFSLAPTDSLKAECRYCGCAISRGKKGDVGTSCLMRHLYRRHPEVFGSQKGFLGASLANSPYATLASAESSSSKLTDLPTVVTKNNQVMFPVNSKKTSKLWNHFSICSADSTKVVCLHCGRTISRGKKPTNLGTSCLLRHLQRFHSNVLKTEVSETARPSSPDIPVPRGTELSGTSSFDDTNEKFYDSHPVAKKITSLIAEMIALDLQPYSFVDNVGFNRLLEYLKPQYSLPAPSYFSRTAIPGMYDNVKQIIMSHLKEAESGVIHFTSGIWMSNQTREYLTLTAHWVSFESSARPRCDDHHCSALLDVSQVDCDYSGNSIQKQLECWWEAWVTSTGLQVGITVTDNPSIGKTLSEGEHSSVQCFSHTVNLIVSEAIKSQRMVQNLLSLARKICERVHRSPKAKEKLAELQREYALPQHHLIQDVPSKWSTSFHMLERLIEQKRAINEMSIECNFRELISCDQWEVMQSVCCALKPFEAASREMSTQMSTLSQVIPMVHILNRKVEMLFEETMGIDTMLRSLKEAMVSRLSATLHDPRYVFATLLDPRYKASLFTEEETEQYKQDLIRELELMNSTSEDTAASHRCGDAGSPSKDSAAEESLWSLVAKVKKTDPREKLPEDMVLAYLEEEVLEHSCDPLTYWNLKKASWPGLSTLAVRFLGCPPSIVPSEKLFNTPTENGSLGQSRLMMEHFEKLIFLKVNLPLIYFQY</sequence>
<evidence type="ECO:0000313" key="13">
    <source>
        <dbReference type="Proteomes" id="UP000233080"/>
    </source>
</evidence>
<name>A0A2K5HDQ6_COLAP</name>
<feature type="region of interest" description="Disordered" evidence="10">
    <location>
        <begin position="615"/>
        <end position="642"/>
    </location>
</feature>
<dbReference type="GeneID" id="105511997"/>
<feature type="domain" description="BED-type" evidence="11">
    <location>
        <begin position="456"/>
        <end position="512"/>
    </location>
</feature>
<feature type="compositionally biased region" description="Polar residues" evidence="10">
    <location>
        <begin position="414"/>
        <end position="430"/>
    </location>
</feature>
<dbReference type="SUPFAM" id="SSF57667">
    <property type="entry name" value="beta-beta-alpha zinc fingers"/>
    <property type="match status" value="4"/>
</dbReference>
<accession>A0A2K5HDQ6</accession>
<evidence type="ECO:0000259" key="11">
    <source>
        <dbReference type="PROSITE" id="PS50808"/>
    </source>
</evidence>
<keyword evidence="5" id="KW-0805">Transcription regulation</keyword>
<keyword evidence="8" id="KW-0539">Nucleus</keyword>
<dbReference type="SUPFAM" id="SSF140996">
    <property type="entry name" value="Hermes dimerisation domain"/>
    <property type="match status" value="1"/>
</dbReference>
<feature type="region of interest" description="Disordered" evidence="10">
    <location>
        <begin position="1040"/>
        <end position="1060"/>
    </location>
</feature>
<dbReference type="InterPro" id="IPR036236">
    <property type="entry name" value="Znf_C2H2_sf"/>
</dbReference>
<protein>
    <recommendedName>
        <fullName evidence="11">BED-type domain-containing protein</fullName>
    </recommendedName>
</protein>
<dbReference type="CTD" id="9889"/>
<dbReference type="OMA" id="NEMSVEC"/>
<dbReference type="OrthoDB" id="10057873at2759"/>
<dbReference type="KEGG" id="cang:105511997"/>
<dbReference type="InterPro" id="IPR052035">
    <property type="entry name" value="ZnF_BED_domain_contain"/>
</dbReference>
<dbReference type="InterPro" id="IPR012337">
    <property type="entry name" value="RNaseH-like_sf"/>
</dbReference>
<organism evidence="12 13">
    <name type="scientific">Colobus angolensis palliatus</name>
    <name type="common">Peters' Angolan colobus</name>
    <dbReference type="NCBI Taxonomy" id="336983"/>
    <lineage>
        <taxon>Eukaryota</taxon>
        <taxon>Metazoa</taxon>
        <taxon>Chordata</taxon>
        <taxon>Craniata</taxon>
        <taxon>Vertebrata</taxon>
        <taxon>Euteleostomi</taxon>
        <taxon>Mammalia</taxon>
        <taxon>Eutheria</taxon>
        <taxon>Euarchontoglires</taxon>
        <taxon>Primates</taxon>
        <taxon>Haplorrhini</taxon>
        <taxon>Catarrhini</taxon>
        <taxon>Cercopithecidae</taxon>
        <taxon>Colobinae</taxon>
        <taxon>Colobus</taxon>
    </lineage>
</organism>
<keyword evidence="2" id="KW-0479">Metal-binding</keyword>
<evidence type="ECO:0000313" key="12">
    <source>
        <dbReference type="Ensembl" id="ENSCANP00000002477.1"/>
    </source>
</evidence>
<dbReference type="GO" id="GO:0008270">
    <property type="term" value="F:zinc ion binding"/>
    <property type="evidence" value="ECO:0007669"/>
    <property type="project" value="UniProtKB-KW"/>
</dbReference>
<dbReference type="InterPro" id="IPR008906">
    <property type="entry name" value="HATC_C_dom"/>
</dbReference>
<reference evidence="12" key="2">
    <citation type="submission" date="2025-09" db="UniProtKB">
        <authorList>
            <consortium name="Ensembl"/>
        </authorList>
    </citation>
    <scope>IDENTIFICATION</scope>
</reference>
<dbReference type="AlphaFoldDB" id="A0A2K5HDQ6"/>
<reference evidence="12" key="1">
    <citation type="submission" date="2025-08" db="UniProtKB">
        <authorList>
            <consortium name="Ensembl"/>
        </authorList>
    </citation>
    <scope>IDENTIFICATION</scope>
</reference>
<evidence type="ECO:0000256" key="5">
    <source>
        <dbReference type="ARBA" id="ARBA00023015"/>
    </source>
</evidence>
<dbReference type="GO" id="GO:0003677">
    <property type="term" value="F:DNA binding"/>
    <property type="evidence" value="ECO:0007669"/>
    <property type="project" value="UniProtKB-KW"/>
</dbReference>